<keyword evidence="2" id="KW-1185">Reference proteome</keyword>
<dbReference type="OrthoDB" id="416454at2759"/>
<name>A0A3M0KJF6_HIRRU</name>
<proteinExistence type="predicted"/>
<evidence type="ECO:0008006" key="3">
    <source>
        <dbReference type="Google" id="ProtNLM"/>
    </source>
</evidence>
<dbReference type="Proteomes" id="UP000269221">
    <property type="component" value="Unassembled WGS sequence"/>
</dbReference>
<protein>
    <recommendedName>
        <fullName evidence="3">Reverse transcriptase domain-containing protein</fullName>
    </recommendedName>
</protein>
<evidence type="ECO:0000313" key="1">
    <source>
        <dbReference type="EMBL" id="RMC13196.1"/>
    </source>
</evidence>
<reference evidence="1 2" key="1">
    <citation type="submission" date="2018-07" db="EMBL/GenBank/DDBJ databases">
        <title>A high quality draft genome assembly of the barn swallow (H. rustica rustica).</title>
        <authorList>
            <person name="Formenti G."/>
            <person name="Chiara M."/>
            <person name="Poveda L."/>
            <person name="Francoijs K.-J."/>
            <person name="Bonisoli-Alquati A."/>
            <person name="Canova L."/>
            <person name="Gianfranceschi L."/>
            <person name="Horner D.S."/>
            <person name="Saino N."/>
        </authorList>
    </citation>
    <scope>NUCLEOTIDE SEQUENCE [LARGE SCALE GENOMIC DNA]</scope>
    <source>
        <strain evidence="1">Chelidonia</strain>
        <tissue evidence="1">Blood</tissue>
    </source>
</reference>
<dbReference type="AlphaFoldDB" id="A0A3M0KJF6"/>
<accession>A0A3M0KJF6</accession>
<dbReference type="EMBL" id="QRBI01000106">
    <property type="protein sequence ID" value="RMC13196.1"/>
    <property type="molecule type" value="Genomic_DNA"/>
</dbReference>
<gene>
    <name evidence="1" type="ORF">DUI87_10730</name>
</gene>
<evidence type="ECO:0000313" key="2">
    <source>
        <dbReference type="Proteomes" id="UP000269221"/>
    </source>
</evidence>
<comment type="caution">
    <text evidence="1">The sequence shown here is derived from an EMBL/GenBank/DDBJ whole genome shotgun (WGS) entry which is preliminary data.</text>
</comment>
<sequence length="111" mass="12488">MEGREVIREQPGFMKGKSCLTNPVVFYDGLIASVEKGMVTDVIYPDFCKTSDVLLNNILLSKVEREMDLWVKCWIIKWLDGHIQRVVVNDSESQWTSAMSSIPPGSILGPV</sequence>
<organism evidence="1 2">
    <name type="scientific">Hirundo rustica rustica</name>
    <dbReference type="NCBI Taxonomy" id="333673"/>
    <lineage>
        <taxon>Eukaryota</taxon>
        <taxon>Metazoa</taxon>
        <taxon>Chordata</taxon>
        <taxon>Craniata</taxon>
        <taxon>Vertebrata</taxon>
        <taxon>Euteleostomi</taxon>
        <taxon>Archelosauria</taxon>
        <taxon>Archosauria</taxon>
        <taxon>Dinosauria</taxon>
        <taxon>Saurischia</taxon>
        <taxon>Theropoda</taxon>
        <taxon>Coelurosauria</taxon>
        <taxon>Aves</taxon>
        <taxon>Neognathae</taxon>
        <taxon>Neoaves</taxon>
        <taxon>Telluraves</taxon>
        <taxon>Australaves</taxon>
        <taxon>Passeriformes</taxon>
        <taxon>Sylvioidea</taxon>
        <taxon>Hirundinidae</taxon>
        <taxon>Hirundo</taxon>
    </lineage>
</organism>